<dbReference type="Proteomes" id="UP000826195">
    <property type="component" value="Unassembled WGS sequence"/>
</dbReference>
<evidence type="ECO:0000313" key="2">
    <source>
        <dbReference type="EMBL" id="KAH0535304.1"/>
    </source>
</evidence>
<name>A0AAV7HDS2_COTGL</name>
<keyword evidence="3" id="KW-1185">Reference proteome</keyword>
<feature type="compositionally biased region" description="Basic and acidic residues" evidence="1">
    <location>
        <begin position="52"/>
        <end position="65"/>
    </location>
</feature>
<feature type="compositionally biased region" description="Basic and acidic residues" evidence="1">
    <location>
        <begin position="102"/>
        <end position="113"/>
    </location>
</feature>
<evidence type="ECO:0000313" key="3">
    <source>
        <dbReference type="Proteomes" id="UP000826195"/>
    </source>
</evidence>
<reference evidence="2 3" key="1">
    <citation type="journal article" date="2021" name="J. Hered.">
        <title>A chromosome-level genome assembly of the parasitoid wasp, Cotesia glomerata (Hymenoptera: Braconidae).</title>
        <authorList>
            <person name="Pinto B.J."/>
            <person name="Weis J.J."/>
            <person name="Gamble T."/>
            <person name="Ode P.J."/>
            <person name="Paul R."/>
            <person name="Zaspel J.M."/>
        </authorList>
    </citation>
    <scope>NUCLEOTIDE SEQUENCE [LARGE SCALE GENOMIC DNA]</scope>
    <source>
        <strain evidence="2">CgM1</strain>
    </source>
</reference>
<feature type="compositionally biased region" description="Basic and acidic residues" evidence="1">
    <location>
        <begin position="76"/>
        <end position="89"/>
    </location>
</feature>
<dbReference type="EMBL" id="JAHXZJ010002982">
    <property type="protein sequence ID" value="KAH0535304.1"/>
    <property type="molecule type" value="Genomic_DNA"/>
</dbReference>
<protein>
    <submittedName>
        <fullName evidence="2">Uncharacterized protein</fullName>
    </submittedName>
</protein>
<feature type="compositionally biased region" description="Basic and acidic residues" evidence="1">
    <location>
        <begin position="1"/>
        <end position="22"/>
    </location>
</feature>
<comment type="caution">
    <text evidence="2">The sequence shown here is derived from an EMBL/GenBank/DDBJ whole genome shotgun (WGS) entry which is preliminary data.</text>
</comment>
<gene>
    <name evidence="2" type="ORF">KQX54_015773</name>
</gene>
<feature type="region of interest" description="Disordered" evidence="1">
    <location>
        <begin position="1"/>
        <end position="113"/>
    </location>
</feature>
<accession>A0AAV7HDS2</accession>
<dbReference type="AlphaFoldDB" id="A0AAV7HDS2"/>
<proteinExistence type="predicted"/>
<sequence length="428" mass="46907">MQSSDHSIEELSDENLRVRDPKINNPSALDTSTDDGDEDRESGVTKSKLIKKQNESKIKKQRTEEIIQAYQKIQKGKSEKITIDTHSGDDSLSENDEIEQNSSDHENNRENGRVIRRNRIISGTDSENDMFDGSQEQHIEPVVIINENNLADQEETDEYNTRSPIPPESLKCNILKAKSLETEKNSNLVSITSTDSGSLCSIKNQHSDAATIVSVGGDKLTLNVSGVAPLTPSPPPADDTVTVTHFSLDSWGQIAQKTTPFSNKLANSSQNPFNPFTSDTCTTDSITTSIEEITETKCEESNENKNTNPFIDSNPFLGLLNPFKDIPTVLEKIVEIEKEEECNGTIPIATVTEPEQVPLTTVTTASTNSTTVSTTTPANTTVTTTFTRADSCTTVSDISPWLVADPAQSNSQTHKQSLNMKTVITTQL</sequence>
<organism evidence="2 3">
    <name type="scientific">Cotesia glomerata</name>
    <name type="common">Lepidopteran parasitic wasp</name>
    <name type="synonym">Apanteles glomeratus</name>
    <dbReference type="NCBI Taxonomy" id="32391"/>
    <lineage>
        <taxon>Eukaryota</taxon>
        <taxon>Metazoa</taxon>
        <taxon>Ecdysozoa</taxon>
        <taxon>Arthropoda</taxon>
        <taxon>Hexapoda</taxon>
        <taxon>Insecta</taxon>
        <taxon>Pterygota</taxon>
        <taxon>Neoptera</taxon>
        <taxon>Endopterygota</taxon>
        <taxon>Hymenoptera</taxon>
        <taxon>Apocrita</taxon>
        <taxon>Ichneumonoidea</taxon>
        <taxon>Braconidae</taxon>
        <taxon>Microgastrinae</taxon>
        <taxon>Cotesia</taxon>
    </lineage>
</organism>
<evidence type="ECO:0000256" key="1">
    <source>
        <dbReference type="SAM" id="MobiDB-lite"/>
    </source>
</evidence>